<keyword evidence="1" id="KW-0472">Membrane</keyword>
<keyword evidence="3" id="KW-1185">Reference proteome</keyword>
<evidence type="ECO:0000313" key="3">
    <source>
        <dbReference type="Proteomes" id="UP000509418"/>
    </source>
</evidence>
<accession>A0A7H8TLR6</accession>
<feature type="transmembrane region" description="Helical" evidence="1">
    <location>
        <begin position="79"/>
        <end position="99"/>
    </location>
</feature>
<evidence type="ECO:0000313" key="2">
    <source>
        <dbReference type="EMBL" id="QKZ24314.1"/>
    </source>
</evidence>
<feature type="transmembrane region" description="Helical" evidence="1">
    <location>
        <begin position="111"/>
        <end position="132"/>
    </location>
</feature>
<dbReference type="Proteomes" id="UP000509418">
    <property type="component" value="Chromosome"/>
</dbReference>
<gene>
    <name evidence="2" type="ORF">HUT05_47415</name>
</gene>
<proteinExistence type="predicted"/>
<sequence length="138" mass="14041">MADEKDSGSGSIRHPSWNRPVVATVALELAGLAVSGLVALVGWPFGWLPDTSLVGLVTGLMAIGPAAELYRGASPPRRLAVVAALLALVAVRLLVTAAVNRAFPALADPGVGILVGYLVALPVGVAVLARFLTRANVA</sequence>
<feature type="transmembrane region" description="Helical" evidence="1">
    <location>
        <begin position="21"/>
        <end position="45"/>
    </location>
</feature>
<organism evidence="2 3">
    <name type="scientific">Streptomyces chartreusis</name>
    <dbReference type="NCBI Taxonomy" id="1969"/>
    <lineage>
        <taxon>Bacteria</taxon>
        <taxon>Bacillati</taxon>
        <taxon>Actinomycetota</taxon>
        <taxon>Actinomycetes</taxon>
        <taxon>Kitasatosporales</taxon>
        <taxon>Streptomycetaceae</taxon>
        <taxon>Streptomyces</taxon>
    </lineage>
</organism>
<dbReference type="RefSeq" id="WP_176578837.1">
    <property type="nucleotide sequence ID" value="NZ_CBDRGH010000038.1"/>
</dbReference>
<feature type="transmembrane region" description="Helical" evidence="1">
    <location>
        <begin position="51"/>
        <end position="67"/>
    </location>
</feature>
<evidence type="ECO:0000256" key="1">
    <source>
        <dbReference type="SAM" id="Phobius"/>
    </source>
</evidence>
<dbReference type="EMBL" id="CP056041">
    <property type="protein sequence ID" value="QKZ24314.1"/>
    <property type="molecule type" value="Genomic_DNA"/>
</dbReference>
<protein>
    <submittedName>
        <fullName evidence="2">Uncharacterized protein</fullName>
    </submittedName>
</protein>
<name>A0A7H8TLR6_STRCX</name>
<reference evidence="2 3" key="1">
    <citation type="submission" date="2020-06" db="EMBL/GenBank/DDBJ databases">
        <title>Genome mining for natural products.</title>
        <authorList>
            <person name="Zhang B."/>
            <person name="Shi J."/>
            <person name="Ge H."/>
        </authorList>
    </citation>
    <scope>NUCLEOTIDE SEQUENCE [LARGE SCALE GENOMIC DNA]</scope>
    <source>
        <strain evidence="2 3">NA02069</strain>
    </source>
</reference>
<keyword evidence="1" id="KW-1133">Transmembrane helix</keyword>
<keyword evidence="1" id="KW-0812">Transmembrane</keyword>
<dbReference type="AlphaFoldDB" id="A0A7H8TLR6"/>